<evidence type="ECO:0000256" key="10">
    <source>
        <dbReference type="ARBA" id="ARBA00022989"/>
    </source>
</evidence>
<dbReference type="CDD" id="cd00075">
    <property type="entry name" value="HATPase"/>
    <property type="match status" value="1"/>
</dbReference>
<evidence type="ECO:0000313" key="16">
    <source>
        <dbReference type="Proteomes" id="UP000623172"/>
    </source>
</evidence>
<gene>
    <name evidence="15" type="ORF">H8696_07625</name>
</gene>
<evidence type="ECO:0000256" key="6">
    <source>
        <dbReference type="ARBA" id="ARBA00022692"/>
    </source>
</evidence>
<evidence type="ECO:0000256" key="5">
    <source>
        <dbReference type="ARBA" id="ARBA00022679"/>
    </source>
</evidence>
<dbReference type="PANTHER" id="PTHR45453:SF1">
    <property type="entry name" value="PHOSPHATE REGULON SENSOR PROTEIN PHOR"/>
    <property type="match status" value="1"/>
</dbReference>
<evidence type="ECO:0000256" key="2">
    <source>
        <dbReference type="ARBA" id="ARBA00004370"/>
    </source>
</evidence>
<dbReference type="CDD" id="cd00082">
    <property type="entry name" value="HisKA"/>
    <property type="match status" value="1"/>
</dbReference>
<comment type="subcellular location">
    <subcellularLocation>
        <location evidence="2">Membrane</location>
    </subcellularLocation>
</comment>
<keyword evidence="8 15" id="KW-0418">Kinase</keyword>
<keyword evidence="6 13" id="KW-0812">Transmembrane</keyword>
<dbReference type="Gene3D" id="3.30.565.10">
    <property type="entry name" value="Histidine kinase-like ATPase, C-terminal domain"/>
    <property type="match status" value="1"/>
</dbReference>
<comment type="caution">
    <text evidence="15">The sequence shown here is derived from an EMBL/GenBank/DDBJ whole genome shotgun (WGS) entry which is preliminary data.</text>
</comment>
<dbReference type="GO" id="GO:0016036">
    <property type="term" value="P:cellular response to phosphate starvation"/>
    <property type="evidence" value="ECO:0007669"/>
    <property type="project" value="TreeGrafter"/>
</dbReference>
<dbReference type="Pfam" id="PF02518">
    <property type="entry name" value="HATPase_c"/>
    <property type="match status" value="1"/>
</dbReference>
<keyword evidence="11" id="KW-0902">Two-component regulatory system</keyword>
<dbReference type="InterPro" id="IPR004358">
    <property type="entry name" value="Sig_transdc_His_kin-like_C"/>
</dbReference>
<dbReference type="EMBL" id="JACRSR010000002">
    <property type="protein sequence ID" value="MBC8531716.1"/>
    <property type="molecule type" value="Genomic_DNA"/>
</dbReference>
<dbReference type="GO" id="GO:0000155">
    <property type="term" value="F:phosphorelay sensor kinase activity"/>
    <property type="evidence" value="ECO:0007669"/>
    <property type="project" value="InterPro"/>
</dbReference>
<feature type="transmembrane region" description="Helical" evidence="13">
    <location>
        <begin position="59"/>
        <end position="78"/>
    </location>
</feature>
<evidence type="ECO:0000259" key="14">
    <source>
        <dbReference type="PROSITE" id="PS50109"/>
    </source>
</evidence>
<dbReference type="SMART" id="SM00388">
    <property type="entry name" value="HisKA"/>
    <property type="match status" value="1"/>
</dbReference>
<evidence type="ECO:0000256" key="1">
    <source>
        <dbReference type="ARBA" id="ARBA00000085"/>
    </source>
</evidence>
<dbReference type="GO" id="GO:0005886">
    <property type="term" value="C:plasma membrane"/>
    <property type="evidence" value="ECO:0007669"/>
    <property type="project" value="TreeGrafter"/>
</dbReference>
<dbReference type="EC" id="2.7.13.3" evidence="3"/>
<keyword evidence="16" id="KW-1185">Reference proteome</keyword>
<dbReference type="InterPro" id="IPR003661">
    <property type="entry name" value="HisK_dim/P_dom"/>
</dbReference>
<dbReference type="Pfam" id="PF00512">
    <property type="entry name" value="HisKA"/>
    <property type="match status" value="1"/>
</dbReference>
<dbReference type="GO" id="GO:0004721">
    <property type="term" value="F:phosphoprotein phosphatase activity"/>
    <property type="evidence" value="ECO:0007669"/>
    <property type="project" value="TreeGrafter"/>
</dbReference>
<dbReference type="SUPFAM" id="SSF47384">
    <property type="entry name" value="Homodimeric domain of signal transducing histidine kinase"/>
    <property type="match status" value="1"/>
</dbReference>
<dbReference type="InterPro" id="IPR005467">
    <property type="entry name" value="His_kinase_dom"/>
</dbReference>
<dbReference type="FunFam" id="3.30.565.10:FF:000013">
    <property type="entry name" value="Two-component sensor histidine kinase"/>
    <property type="match status" value="1"/>
</dbReference>
<organism evidence="15 16">
    <name type="scientific">Gehongia tenuis</name>
    <dbReference type="NCBI Taxonomy" id="2763655"/>
    <lineage>
        <taxon>Bacteria</taxon>
        <taxon>Bacillati</taxon>
        <taxon>Bacillota</taxon>
        <taxon>Clostridia</taxon>
        <taxon>Christensenellales</taxon>
        <taxon>Christensenellaceae</taxon>
        <taxon>Gehongia</taxon>
    </lineage>
</organism>
<dbReference type="AlphaFoldDB" id="A0A926D5P5"/>
<evidence type="ECO:0000256" key="3">
    <source>
        <dbReference type="ARBA" id="ARBA00012438"/>
    </source>
</evidence>
<keyword evidence="7" id="KW-0547">Nucleotide-binding</keyword>
<keyword evidence="10 13" id="KW-1133">Transmembrane helix</keyword>
<evidence type="ECO:0000256" key="11">
    <source>
        <dbReference type="ARBA" id="ARBA00023012"/>
    </source>
</evidence>
<keyword evidence="12 13" id="KW-0472">Membrane</keyword>
<keyword evidence="9" id="KW-0067">ATP-binding</keyword>
<feature type="transmembrane region" description="Helical" evidence="13">
    <location>
        <begin position="12"/>
        <end position="31"/>
    </location>
</feature>
<dbReference type="PRINTS" id="PR00344">
    <property type="entry name" value="BCTRLSENSOR"/>
</dbReference>
<evidence type="ECO:0000256" key="12">
    <source>
        <dbReference type="ARBA" id="ARBA00023136"/>
    </source>
</evidence>
<dbReference type="Proteomes" id="UP000623172">
    <property type="component" value="Unassembled WGS sequence"/>
</dbReference>
<dbReference type="PROSITE" id="PS50109">
    <property type="entry name" value="HIS_KIN"/>
    <property type="match status" value="1"/>
</dbReference>
<evidence type="ECO:0000256" key="9">
    <source>
        <dbReference type="ARBA" id="ARBA00022840"/>
    </source>
</evidence>
<dbReference type="SUPFAM" id="SSF55874">
    <property type="entry name" value="ATPase domain of HSP90 chaperone/DNA topoisomerase II/histidine kinase"/>
    <property type="match status" value="1"/>
</dbReference>
<evidence type="ECO:0000313" key="15">
    <source>
        <dbReference type="EMBL" id="MBC8531716.1"/>
    </source>
</evidence>
<keyword evidence="5" id="KW-0808">Transferase</keyword>
<dbReference type="InterPro" id="IPR050351">
    <property type="entry name" value="BphY/WalK/GraS-like"/>
</dbReference>
<dbReference type="InterPro" id="IPR003594">
    <property type="entry name" value="HATPase_dom"/>
</dbReference>
<accession>A0A926D5P5</accession>
<evidence type="ECO:0000256" key="8">
    <source>
        <dbReference type="ARBA" id="ARBA00022777"/>
    </source>
</evidence>
<dbReference type="PANTHER" id="PTHR45453">
    <property type="entry name" value="PHOSPHATE REGULON SENSOR PROTEIN PHOR"/>
    <property type="match status" value="1"/>
</dbReference>
<name>A0A926D5P5_9FIRM</name>
<keyword evidence="4" id="KW-0597">Phosphoprotein</keyword>
<protein>
    <recommendedName>
        <fullName evidence="3">histidine kinase</fullName>
        <ecNumber evidence="3">2.7.13.3</ecNumber>
    </recommendedName>
</protein>
<proteinExistence type="predicted"/>
<feature type="domain" description="Histidine kinase" evidence="14">
    <location>
        <begin position="143"/>
        <end position="359"/>
    </location>
</feature>
<comment type="catalytic activity">
    <reaction evidence="1">
        <text>ATP + protein L-histidine = ADP + protein N-phospho-L-histidine.</text>
        <dbReference type="EC" id="2.7.13.3"/>
    </reaction>
</comment>
<reference evidence="15" key="1">
    <citation type="submission" date="2020-08" db="EMBL/GenBank/DDBJ databases">
        <title>Genome public.</title>
        <authorList>
            <person name="Liu C."/>
            <person name="Sun Q."/>
        </authorList>
    </citation>
    <scope>NUCLEOTIDE SEQUENCE</scope>
    <source>
        <strain evidence="15">NSJ-53</strain>
    </source>
</reference>
<dbReference type="Gene3D" id="1.10.287.130">
    <property type="match status" value="1"/>
</dbReference>
<dbReference type="InterPro" id="IPR036097">
    <property type="entry name" value="HisK_dim/P_sf"/>
</dbReference>
<sequence length="361" mass="41710">MLRKFKWKMFGKCILWILFGMLILFVLLYLADTLLNDVLANMVSLADRSLYLFFVRNKLETVLVLMVLFVVVAIYFTLNSTMKYFNLLIGSIKKVFQKDESLITLPNDFKEIENQLNTIKYDTLRNEQLAKEAEQRKNDLVVYLAHDLKTPLTSVIGYLSLLNEAEGMPEEQRAKYLSICLDKAERLEDLTNEFFEITRFNLQNITLEMGRVNLSLMLRQLADEFYPLFAAKGLMCRMEVHSDLVIQGDGDKLARVFDNILRNAINYGYENSEIEILARQVDEKVRIRFRNHGPRIPEEKLDHIFEKFYRLDSARSTRSGGAGLGLAIAKQIVELHHGSISAESGEDMTEFTVLLPLRAKK</sequence>
<dbReference type="InterPro" id="IPR036890">
    <property type="entry name" value="HATPase_C_sf"/>
</dbReference>
<evidence type="ECO:0000256" key="13">
    <source>
        <dbReference type="SAM" id="Phobius"/>
    </source>
</evidence>
<evidence type="ECO:0000256" key="4">
    <source>
        <dbReference type="ARBA" id="ARBA00022553"/>
    </source>
</evidence>
<evidence type="ECO:0000256" key="7">
    <source>
        <dbReference type="ARBA" id="ARBA00022741"/>
    </source>
</evidence>
<dbReference type="GO" id="GO:0005524">
    <property type="term" value="F:ATP binding"/>
    <property type="evidence" value="ECO:0007669"/>
    <property type="project" value="UniProtKB-KW"/>
</dbReference>
<dbReference type="SMART" id="SM00387">
    <property type="entry name" value="HATPase_c"/>
    <property type="match status" value="1"/>
</dbReference>